<accession>A0AAI8VB99</accession>
<feature type="compositionally biased region" description="Low complexity" evidence="1">
    <location>
        <begin position="1"/>
        <end position="13"/>
    </location>
</feature>
<name>A0AAI8VB99_9PEZI</name>
<organism evidence="2 3">
    <name type="scientific">Anthostomella pinea</name>
    <dbReference type="NCBI Taxonomy" id="933095"/>
    <lineage>
        <taxon>Eukaryota</taxon>
        <taxon>Fungi</taxon>
        <taxon>Dikarya</taxon>
        <taxon>Ascomycota</taxon>
        <taxon>Pezizomycotina</taxon>
        <taxon>Sordariomycetes</taxon>
        <taxon>Xylariomycetidae</taxon>
        <taxon>Xylariales</taxon>
        <taxon>Xylariaceae</taxon>
        <taxon>Anthostomella</taxon>
    </lineage>
</organism>
<proteinExistence type="predicted"/>
<evidence type="ECO:0000313" key="3">
    <source>
        <dbReference type="Proteomes" id="UP001295740"/>
    </source>
</evidence>
<feature type="region of interest" description="Disordered" evidence="1">
    <location>
        <begin position="1"/>
        <end position="71"/>
    </location>
</feature>
<comment type="caution">
    <text evidence="2">The sequence shown here is derived from an EMBL/GenBank/DDBJ whole genome shotgun (WGS) entry which is preliminary data.</text>
</comment>
<dbReference type="EMBL" id="CAUWAG010000003">
    <property type="protein sequence ID" value="CAJ2501250.1"/>
    <property type="molecule type" value="Genomic_DNA"/>
</dbReference>
<keyword evidence="3" id="KW-1185">Reference proteome</keyword>
<reference evidence="2" key="1">
    <citation type="submission" date="2023-10" db="EMBL/GenBank/DDBJ databases">
        <authorList>
            <person name="Hackl T."/>
        </authorList>
    </citation>
    <scope>NUCLEOTIDE SEQUENCE</scope>
</reference>
<dbReference type="AlphaFoldDB" id="A0AAI8VB99"/>
<feature type="compositionally biased region" description="Basic and acidic residues" evidence="1">
    <location>
        <begin position="60"/>
        <end position="71"/>
    </location>
</feature>
<gene>
    <name evidence="2" type="ORF">KHLLAP_LOCUS1718</name>
</gene>
<sequence length="259" mass="29097">MPSRSNSRSNYSSDTALPRKPNYDSDESSDYGTVRYSISNSAASGSLDDSRPRRTMSAAAEKRRSSTKEGAKLYQISSTGREALKNWHESMPSVLQLNHEIARIDKQAAAPEAQGYLGPCDEREEWWNCPRAIAKLDRDHKERMATLRAVKKASDSASQSPAKKFKTLARRVVGKAIKLARGNTVPDGLIVNATPADTGLEEKPFKTCTVCFECQRQSQLVAYELYMEYMYLTHKAQAWNAYRETVREVGEGYIEWAKP</sequence>
<dbReference type="Proteomes" id="UP001295740">
    <property type="component" value="Unassembled WGS sequence"/>
</dbReference>
<evidence type="ECO:0000313" key="2">
    <source>
        <dbReference type="EMBL" id="CAJ2501250.1"/>
    </source>
</evidence>
<protein>
    <submittedName>
        <fullName evidence="2">Uu.00g041030.m01.CDS01</fullName>
    </submittedName>
</protein>
<evidence type="ECO:0000256" key="1">
    <source>
        <dbReference type="SAM" id="MobiDB-lite"/>
    </source>
</evidence>